<protein>
    <submittedName>
        <fullName evidence="3">DUF4132 domain-containing protein</fullName>
    </submittedName>
</protein>
<accession>A0ABW0ZR39</accession>
<dbReference type="RefSeq" id="WP_378281342.1">
    <property type="nucleotide sequence ID" value="NZ_JBHSON010000009.1"/>
</dbReference>
<evidence type="ECO:0000256" key="1">
    <source>
        <dbReference type="SAM" id="MobiDB-lite"/>
    </source>
</evidence>
<comment type="caution">
    <text evidence="3">The sequence shown here is derived from an EMBL/GenBank/DDBJ whole genome shotgun (WGS) entry which is preliminary data.</text>
</comment>
<evidence type="ECO:0000313" key="4">
    <source>
        <dbReference type="Proteomes" id="UP001596074"/>
    </source>
</evidence>
<dbReference type="Proteomes" id="UP001596074">
    <property type="component" value="Unassembled WGS sequence"/>
</dbReference>
<feature type="domain" description="DUF4132" evidence="2">
    <location>
        <begin position="885"/>
        <end position="1066"/>
    </location>
</feature>
<feature type="region of interest" description="Disordered" evidence="1">
    <location>
        <begin position="884"/>
        <end position="903"/>
    </location>
</feature>
<name>A0ABW0ZR39_9ACTN</name>
<dbReference type="EMBL" id="JBHSON010000009">
    <property type="protein sequence ID" value="MFC5745720.1"/>
    <property type="molecule type" value="Genomic_DNA"/>
</dbReference>
<organism evidence="3 4">
    <name type="scientific">Actinomadura rugatobispora</name>
    <dbReference type="NCBI Taxonomy" id="1994"/>
    <lineage>
        <taxon>Bacteria</taxon>
        <taxon>Bacillati</taxon>
        <taxon>Actinomycetota</taxon>
        <taxon>Actinomycetes</taxon>
        <taxon>Streptosporangiales</taxon>
        <taxon>Thermomonosporaceae</taxon>
        <taxon>Actinomadura</taxon>
    </lineage>
</organism>
<gene>
    <name evidence="3" type="ORF">ACFPZN_08895</name>
</gene>
<dbReference type="InterPro" id="IPR025406">
    <property type="entry name" value="DUF4132"/>
</dbReference>
<dbReference type="Pfam" id="PF13569">
    <property type="entry name" value="DUF4132"/>
    <property type="match status" value="1"/>
</dbReference>
<keyword evidence="4" id="KW-1185">Reference proteome</keyword>
<evidence type="ECO:0000259" key="2">
    <source>
        <dbReference type="Pfam" id="PF13569"/>
    </source>
</evidence>
<proteinExistence type="predicted"/>
<evidence type="ECO:0000313" key="3">
    <source>
        <dbReference type="EMBL" id="MFC5745720.1"/>
    </source>
</evidence>
<sequence>MSDERSPVRDEDVLLLPADLRRQLHPRRGGHPGPAIKIDKAAAARLREQREKRWPDPAALSARIVAGPDWQDGARRYLAGEADPVGAAAVALVPWKIDCSVPGSEHPSEWVWEGDASTGRWVKKWAKGRGITDERALPPWNGYDEDWTRARYGGWSRGGVPESLQDRQTLLINAWSAEHGVAFAACALVELSTAAATWAGDSKLRFRAGANLWLGQEGAQRMRTLLASADDGDYGQAVGRLAEHRRTIEQKVVVSYLVPTRQEWLAECRDWLEENRYGLEWLRLAIATPEQLAKKNGLDWEGYPLGSLVTLADGAGAEALQLFVQGLDGDSDDTERKRLLKVIGLMPSDEAFQVLVDRADDPLVEPVLIKAMTRFPARALRLLAAAGATGLLTGHVRAHPELTAAMLPELPPGSRATVEAVAAADARVPEAAPDDLPGLLIEPPWARAGGTRRQIVIADLAPPPEQKMTWAPGEREAWAATMPTFTTELGSDWEAAAKEFRGGGMYWYDEVALLTQGPDEVVRPLLAEWKGIPSWDTGDVPAMKRLVSRFGQDALPVVSRAATGNPAACGGLLLPYLNAEIAALMADWLARKKPARQAALAWLDRHGADAARMLFPAALGKAGRNRKHAEGALRLLAGRTGAEEIITAARDLGDEAASAIGALVADPLEALPDRIPAVGDWANPGALPQILLRGREQALPVAAAGHVITMLAISMPGEMYAGVGVVRELCDGRSLAEFGWALFERWEQHGAPAKEGWALDQLGWLGDDETVRALAAAIAAWPGEGGHQKAVRGLDVLAEIGTDLALMHLNGISQRVKFKGLKARAQDKIEQIAAHRGLTPEQLADRMVPDFGLDDDGSMTLDYGPRRFTVGFDEALTPLVLDEDGRRRKTLPRPGAGDDPDRAPAAYQRFSSMKKVARTASADQIRRLERAMVTRRRWTAAEFRELFVTHPLVWHIARRLIWLAEDGGATAAFRVAEDRTFADARDEAYTLPATATMRIAHPLDLGDELAAWREALEDYEILQPFPQIDRPTYAFTEQERGSDHLARFAGLTVRTVRVLALRHRGWIRGYSDISRDLSAGRRVLVNLSPGLGYGSPDDEPEQRIEDVRLAGGAHFGDLDPVTASEIIADLTRLADATGTPTEK</sequence>
<reference evidence="4" key="1">
    <citation type="journal article" date="2019" name="Int. J. Syst. Evol. Microbiol.">
        <title>The Global Catalogue of Microorganisms (GCM) 10K type strain sequencing project: providing services to taxonomists for standard genome sequencing and annotation.</title>
        <authorList>
            <consortium name="The Broad Institute Genomics Platform"/>
            <consortium name="The Broad Institute Genome Sequencing Center for Infectious Disease"/>
            <person name="Wu L."/>
            <person name="Ma J."/>
        </authorList>
    </citation>
    <scope>NUCLEOTIDE SEQUENCE [LARGE SCALE GENOMIC DNA]</scope>
    <source>
        <strain evidence="4">KCTC 42087</strain>
    </source>
</reference>